<evidence type="ECO:0000256" key="1">
    <source>
        <dbReference type="ARBA" id="ARBA00022705"/>
    </source>
</evidence>
<dbReference type="SMART" id="SM00986">
    <property type="entry name" value="UDG"/>
    <property type="match status" value="1"/>
</dbReference>
<dbReference type="InterPro" id="IPR001098">
    <property type="entry name" value="DNA-dir_DNA_pol_A_palm_dom"/>
</dbReference>
<feature type="coiled-coil region" evidence="2">
    <location>
        <begin position="447"/>
        <end position="474"/>
    </location>
</feature>
<dbReference type="GO" id="GO:0003887">
    <property type="term" value="F:DNA-directed DNA polymerase activity"/>
    <property type="evidence" value="ECO:0007669"/>
    <property type="project" value="InterPro"/>
</dbReference>
<dbReference type="CDD" id="cd10030">
    <property type="entry name" value="UDG-F4_TTUDGA_SPO1dp_like"/>
    <property type="match status" value="1"/>
</dbReference>
<dbReference type="GO" id="GO:0003677">
    <property type="term" value="F:DNA binding"/>
    <property type="evidence" value="ECO:0007669"/>
    <property type="project" value="InterPro"/>
</dbReference>
<dbReference type="EMBL" id="LAZR01000113">
    <property type="protein sequence ID" value="KKN90055.1"/>
    <property type="molecule type" value="Genomic_DNA"/>
</dbReference>
<keyword evidence="1" id="KW-0235">DNA replication</keyword>
<dbReference type="InterPro" id="IPR036397">
    <property type="entry name" value="RNaseH_sf"/>
</dbReference>
<dbReference type="Gene3D" id="3.40.470.10">
    <property type="entry name" value="Uracil-DNA glycosylase-like domain"/>
    <property type="match status" value="1"/>
</dbReference>
<dbReference type="Gene3D" id="3.30.70.370">
    <property type="match status" value="1"/>
</dbReference>
<dbReference type="Gene3D" id="1.10.150.20">
    <property type="entry name" value="5' to 3' exonuclease, C-terminal subdomain"/>
    <property type="match status" value="1"/>
</dbReference>
<name>A0A0F9UA36_9ZZZZ</name>
<dbReference type="GO" id="GO:0008408">
    <property type="term" value="F:3'-5' exonuclease activity"/>
    <property type="evidence" value="ECO:0007669"/>
    <property type="project" value="InterPro"/>
</dbReference>
<dbReference type="Gene3D" id="1.20.1060.10">
    <property type="entry name" value="Taq DNA Polymerase, Chain T, domain 4"/>
    <property type="match status" value="1"/>
</dbReference>
<dbReference type="SMART" id="SM00482">
    <property type="entry name" value="POLAc"/>
    <property type="match status" value="1"/>
</dbReference>
<protein>
    <recommendedName>
        <fullName evidence="6">DNA-directed DNA polymerase family A palm domain-containing protein</fullName>
    </recommendedName>
</protein>
<dbReference type="SMART" id="SM00987">
    <property type="entry name" value="UreE_C"/>
    <property type="match status" value="1"/>
</dbReference>
<dbReference type="PRINTS" id="PR00868">
    <property type="entry name" value="DNAPOLI"/>
</dbReference>
<dbReference type="Pfam" id="PF01612">
    <property type="entry name" value="DNA_pol_A_exo1"/>
    <property type="match status" value="1"/>
</dbReference>
<dbReference type="Pfam" id="PF00476">
    <property type="entry name" value="DNA_pol_A"/>
    <property type="match status" value="1"/>
</dbReference>
<dbReference type="InterPro" id="IPR043502">
    <property type="entry name" value="DNA/RNA_pol_sf"/>
</dbReference>
<dbReference type="SUPFAM" id="SSF56672">
    <property type="entry name" value="DNA/RNA polymerases"/>
    <property type="match status" value="1"/>
</dbReference>
<evidence type="ECO:0000259" key="3">
    <source>
        <dbReference type="SMART" id="SM00482"/>
    </source>
</evidence>
<dbReference type="PANTHER" id="PTHR10133:SF27">
    <property type="entry name" value="DNA POLYMERASE NU"/>
    <property type="match status" value="1"/>
</dbReference>
<sequence>MSFYFKGVTTVTAPKHKVSTGTLHKLGCRGCSLGKERIGSPEMPPTGANKPLVYMLGEAPGRVEDDQDKPFVGDSGQFLRARIPRKYRDQVRLSNCVRCRPPKNRNPEWNELESCRPSIIKDIEETKPLAVFGLGGIPLRWTLNESKILTWRGRRTPVKIGEHVCWYYPMLHPAFIIRGSRRRPENSDLGKVFIKDMERAFDELKTLPDPVIINKHYENIRIFDGSGSFDLEIISTFLNKMRKEESVGVDLETNCLRPYSKGAKIITASVGTKDEVIAFALRHKRNKWPGKELKKLEAIFGKFLRDSKCIKFAHNLPFEMEWISFFYGNECLRNSPWGDTMAQAYVLDERKNSSSLDFLCLQHFGFNLKALSNLDRKNLDNAPLPDVLRYNALDTKYTHHLSLVQMDLVEAEGLRKVYDVQIRRASTIVLTQQKGINIDQKTVKRFQDKLRKRIEPLEEKIAELEAVKEYEQRKQKKFNPGSNQQVLYVFKNMLKCGEVIDEKTGKSSVGESILSKIKHPLAKFVLLHRELTKLKSTYVDNFEQGVGSDVYPDGLAHSQLNTMFTATGRTSSEAFNQQNFVKHKNKWVREEIVAADNCVLVSADYGQIEAKVFGMASEDKFLCKALWEDYDIHADWAKRIANKYPKIVGGKKFISDNDVMKELRQKVKNKFVFPAFFGAAGESIAEYLGVPESIFCGRNGLLKEFWDTFPEVKQWQNDLLDFYNEHGYTETLTNRRRRAPMSVNQLLNHPIQGTASDIVINAMDRLSEFAEEENMPQLQAIMNVHDDLTFNIPVDSLDDDLEDIIDQMLDVPFDFINVPISIEVEVGHNWFAMKKVGTFKSN</sequence>
<dbReference type="SUPFAM" id="SSF52141">
    <property type="entry name" value="Uracil-DNA glycosylase-like"/>
    <property type="match status" value="1"/>
</dbReference>
<dbReference type="Pfam" id="PF03167">
    <property type="entry name" value="UDG"/>
    <property type="match status" value="1"/>
</dbReference>
<keyword evidence="2" id="KW-0175">Coiled coil</keyword>
<dbReference type="InterPro" id="IPR002298">
    <property type="entry name" value="DNA_polymerase_A"/>
</dbReference>
<dbReference type="InterPro" id="IPR012337">
    <property type="entry name" value="RNaseH-like_sf"/>
</dbReference>
<feature type="domain" description="DNA-directed DNA polymerase family A palm" evidence="3">
    <location>
        <begin position="585"/>
        <end position="796"/>
    </location>
</feature>
<dbReference type="Gene3D" id="3.30.420.10">
    <property type="entry name" value="Ribonuclease H-like superfamily/Ribonuclease H"/>
    <property type="match status" value="1"/>
</dbReference>
<evidence type="ECO:0008006" key="6">
    <source>
        <dbReference type="Google" id="ProtNLM"/>
    </source>
</evidence>
<evidence type="ECO:0000259" key="4">
    <source>
        <dbReference type="SMART" id="SM00986"/>
    </source>
</evidence>
<dbReference type="SUPFAM" id="SSF53098">
    <property type="entry name" value="Ribonuclease H-like"/>
    <property type="match status" value="1"/>
</dbReference>
<dbReference type="GO" id="GO:0006302">
    <property type="term" value="P:double-strand break repair"/>
    <property type="evidence" value="ECO:0007669"/>
    <property type="project" value="TreeGrafter"/>
</dbReference>
<gene>
    <name evidence="5" type="ORF">LCGC14_0231680</name>
</gene>
<dbReference type="PANTHER" id="PTHR10133">
    <property type="entry name" value="DNA POLYMERASE I"/>
    <property type="match status" value="1"/>
</dbReference>
<comment type="caution">
    <text evidence="5">The sequence shown here is derived from an EMBL/GenBank/DDBJ whole genome shotgun (WGS) entry which is preliminary data.</text>
</comment>
<organism evidence="5">
    <name type="scientific">marine sediment metagenome</name>
    <dbReference type="NCBI Taxonomy" id="412755"/>
    <lineage>
        <taxon>unclassified sequences</taxon>
        <taxon>metagenomes</taxon>
        <taxon>ecological metagenomes</taxon>
    </lineage>
</organism>
<dbReference type="AlphaFoldDB" id="A0A0F9UA36"/>
<dbReference type="InterPro" id="IPR002562">
    <property type="entry name" value="3'-5'_exonuclease_dom"/>
</dbReference>
<evidence type="ECO:0000313" key="5">
    <source>
        <dbReference type="EMBL" id="KKN90055.1"/>
    </source>
</evidence>
<reference evidence="5" key="1">
    <citation type="journal article" date="2015" name="Nature">
        <title>Complex archaea that bridge the gap between prokaryotes and eukaryotes.</title>
        <authorList>
            <person name="Spang A."/>
            <person name="Saw J.H."/>
            <person name="Jorgensen S.L."/>
            <person name="Zaremba-Niedzwiedzka K."/>
            <person name="Martijn J."/>
            <person name="Lind A.E."/>
            <person name="van Eijk R."/>
            <person name="Schleper C."/>
            <person name="Guy L."/>
            <person name="Ettema T.J."/>
        </authorList>
    </citation>
    <scope>NUCLEOTIDE SEQUENCE</scope>
</reference>
<dbReference type="GO" id="GO:0006261">
    <property type="term" value="P:DNA-templated DNA replication"/>
    <property type="evidence" value="ECO:0007669"/>
    <property type="project" value="InterPro"/>
</dbReference>
<evidence type="ECO:0000256" key="2">
    <source>
        <dbReference type="SAM" id="Coils"/>
    </source>
</evidence>
<proteinExistence type="predicted"/>
<dbReference type="InterPro" id="IPR036895">
    <property type="entry name" value="Uracil-DNA_glycosylase-like_sf"/>
</dbReference>
<feature type="domain" description="Uracil-DNA glycosylase-like" evidence="4">
    <location>
        <begin position="44"/>
        <end position="190"/>
    </location>
</feature>
<accession>A0A0F9UA36</accession>
<dbReference type="InterPro" id="IPR005122">
    <property type="entry name" value="Uracil-DNA_glycosylase-like"/>
</dbReference>